<dbReference type="Pfam" id="PF03663">
    <property type="entry name" value="Glyco_hydro_76"/>
    <property type="match status" value="1"/>
</dbReference>
<dbReference type="Gene3D" id="1.50.10.20">
    <property type="match status" value="1"/>
</dbReference>
<keyword evidence="1" id="KW-0732">Signal</keyword>
<dbReference type="RefSeq" id="WP_113980003.1">
    <property type="nucleotide sequence ID" value="NZ_QMEY01000002.1"/>
</dbReference>
<evidence type="ECO:0008006" key="4">
    <source>
        <dbReference type="Google" id="ProtNLM"/>
    </source>
</evidence>
<reference evidence="2 3" key="1">
    <citation type="submission" date="2018-06" db="EMBL/GenBank/DDBJ databases">
        <title>Sphaerisporangium craniellae sp. nov., isolated from a marine sponge in the South China Sea.</title>
        <authorList>
            <person name="Li L."/>
        </authorList>
    </citation>
    <scope>NUCLEOTIDE SEQUENCE [LARGE SCALE GENOMIC DNA]</scope>
    <source>
        <strain evidence="2 3">LHW63015</strain>
    </source>
</reference>
<protein>
    <recommendedName>
        <fullName evidence="4">Glycosyl hydrolase</fullName>
    </recommendedName>
</protein>
<proteinExistence type="predicted"/>
<sequence length="613" mass="66967">MNRISLLTVLAVCAATLLIAQPQAMAAPRICHDGICDGDKDPVSAREDRLLQPVEQWGRAIELHVSYADGGGMAWASIGRGAPGDPVWLDRSFDGGSTWEPHLGITSIPAGATGRRTRMHWIDGGLIRACGKAGDRPEVACTTWLPICRSGGCDGADPDGVAERAVNPHAWVWYRRVTLHVATDGERAWASMDDGVPADEVWLDRSRTGGASWDGRLGLTARRTGVYAIDGGLIRACGKAGDRPEIACTPWVSPGEQPPDLNTKVVDELMLRYDPAKALWGPGEPEQGIWLSANAFTALLDHMIRTGDRRYTNTVTEIANRHPNGVPAHSFEDYYDDFAWWGLAWIRAYDLTGAQSHLDKAERIATTIRAQWNSACGGGVRWRAGDNVKNLITNTLYLKLAASLHRRGRTSGWLAEAQKVVTWLRDTSGGRMLYDQATGLMRDGVHEASPGRCAYFPPLGANTYTYLQGTMAGGLTELYRATGDTGLLDWAATIADATTTRLVTPRGVLFYAPEEGGDGLKDENTRAPSDDTAFKGATVRNLRELYDVSVTLGRPTAHWRTFLLAQRQALIDRNRSGWAEFGPHWEGRIRLGRYITFGSQLSAVDAFTAARDV</sequence>
<dbReference type="GO" id="GO:0005975">
    <property type="term" value="P:carbohydrate metabolic process"/>
    <property type="evidence" value="ECO:0007669"/>
    <property type="project" value="InterPro"/>
</dbReference>
<dbReference type="Proteomes" id="UP000253303">
    <property type="component" value="Unassembled WGS sequence"/>
</dbReference>
<keyword evidence="3" id="KW-1185">Reference proteome</keyword>
<dbReference type="SUPFAM" id="SSF48208">
    <property type="entry name" value="Six-hairpin glycosidases"/>
    <property type="match status" value="1"/>
</dbReference>
<dbReference type="PANTHER" id="PTHR47791">
    <property type="entry name" value="MEIOTICALLY UP-REGULATED GENE 191 PROTEIN"/>
    <property type="match status" value="1"/>
</dbReference>
<name>A0A366M4T3_9ACTN</name>
<dbReference type="InterPro" id="IPR053169">
    <property type="entry name" value="MUG_Protein"/>
</dbReference>
<dbReference type="InterPro" id="IPR008928">
    <property type="entry name" value="6-hairpin_glycosidase_sf"/>
</dbReference>
<dbReference type="AlphaFoldDB" id="A0A366M4T3"/>
<gene>
    <name evidence="2" type="ORF">DP939_08315</name>
</gene>
<dbReference type="InterPro" id="IPR005198">
    <property type="entry name" value="Glyco_hydro_76"/>
</dbReference>
<dbReference type="OrthoDB" id="2505409at2"/>
<evidence type="ECO:0000313" key="2">
    <source>
        <dbReference type="EMBL" id="RBQ21047.1"/>
    </source>
</evidence>
<evidence type="ECO:0000313" key="3">
    <source>
        <dbReference type="Proteomes" id="UP000253303"/>
    </source>
</evidence>
<evidence type="ECO:0000256" key="1">
    <source>
        <dbReference type="SAM" id="SignalP"/>
    </source>
</evidence>
<feature type="signal peptide" evidence="1">
    <location>
        <begin position="1"/>
        <end position="26"/>
    </location>
</feature>
<accession>A0A366M4T3</accession>
<organism evidence="2 3">
    <name type="scientific">Spongiactinospora rosea</name>
    <dbReference type="NCBI Taxonomy" id="2248750"/>
    <lineage>
        <taxon>Bacteria</taxon>
        <taxon>Bacillati</taxon>
        <taxon>Actinomycetota</taxon>
        <taxon>Actinomycetes</taxon>
        <taxon>Streptosporangiales</taxon>
        <taxon>Streptosporangiaceae</taxon>
        <taxon>Spongiactinospora</taxon>
    </lineage>
</organism>
<dbReference type="EMBL" id="QMEY01000002">
    <property type="protein sequence ID" value="RBQ21047.1"/>
    <property type="molecule type" value="Genomic_DNA"/>
</dbReference>
<comment type="caution">
    <text evidence="2">The sequence shown here is derived from an EMBL/GenBank/DDBJ whole genome shotgun (WGS) entry which is preliminary data.</text>
</comment>
<dbReference type="PANTHER" id="PTHR47791:SF3">
    <property type="entry name" value="MEIOTICALLY UP-REGULATED GENE 191 PROTEIN"/>
    <property type="match status" value="1"/>
</dbReference>
<feature type="chain" id="PRO_5017016458" description="Glycosyl hydrolase" evidence="1">
    <location>
        <begin position="27"/>
        <end position="613"/>
    </location>
</feature>